<sequence>MTDIITAVLEERLRVGETVDLTPNDNFAEAWSNPVVGTIVTVSQDAIYVKLNIERVERDASGVFTQLRARVVQVNIGKLDTQTGTRPSDPKTTEGNKE</sequence>
<evidence type="ECO:0000313" key="2">
    <source>
        <dbReference type="EMBL" id="KKM78009.1"/>
    </source>
</evidence>
<feature type="compositionally biased region" description="Basic and acidic residues" evidence="1">
    <location>
        <begin position="88"/>
        <end position="98"/>
    </location>
</feature>
<dbReference type="EMBL" id="LAZR01008558">
    <property type="protein sequence ID" value="KKM78009.1"/>
    <property type="molecule type" value="Genomic_DNA"/>
</dbReference>
<organism evidence="2">
    <name type="scientific">marine sediment metagenome</name>
    <dbReference type="NCBI Taxonomy" id="412755"/>
    <lineage>
        <taxon>unclassified sequences</taxon>
        <taxon>metagenomes</taxon>
        <taxon>ecological metagenomes</taxon>
    </lineage>
</organism>
<comment type="caution">
    <text evidence="2">The sequence shown here is derived from an EMBL/GenBank/DDBJ whole genome shotgun (WGS) entry which is preliminary data.</text>
</comment>
<proteinExistence type="predicted"/>
<reference evidence="2" key="1">
    <citation type="journal article" date="2015" name="Nature">
        <title>Complex archaea that bridge the gap between prokaryotes and eukaryotes.</title>
        <authorList>
            <person name="Spang A."/>
            <person name="Saw J.H."/>
            <person name="Jorgensen S.L."/>
            <person name="Zaremba-Niedzwiedzka K."/>
            <person name="Martijn J."/>
            <person name="Lind A.E."/>
            <person name="van Eijk R."/>
            <person name="Schleper C."/>
            <person name="Guy L."/>
            <person name="Ettema T.J."/>
        </authorList>
    </citation>
    <scope>NUCLEOTIDE SEQUENCE</scope>
</reference>
<accession>A0A0F9K796</accession>
<gene>
    <name evidence="2" type="ORF">LCGC14_1364370</name>
</gene>
<protein>
    <submittedName>
        <fullName evidence="2">Uncharacterized protein</fullName>
    </submittedName>
</protein>
<evidence type="ECO:0000256" key="1">
    <source>
        <dbReference type="SAM" id="MobiDB-lite"/>
    </source>
</evidence>
<feature type="region of interest" description="Disordered" evidence="1">
    <location>
        <begin position="78"/>
        <end position="98"/>
    </location>
</feature>
<dbReference type="AlphaFoldDB" id="A0A0F9K796"/>
<name>A0A0F9K796_9ZZZZ</name>